<gene>
    <name evidence="2" type="ORF">GCM10008938_07220</name>
</gene>
<organism evidence="2 3">
    <name type="scientific">Deinococcus roseus</name>
    <dbReference type="NCBI Taxonomy" id="392414"/>
    <lineage>
        <taxon>Bacteria</taxon>
        <taxon>Thermotogati</taxon>
        <taxon>Deinococcota</taxon>
        <taxon>Deinococci</taxon>
        <taxon>Deinococcales</taxon>
        <taxon>Deinococcaceae</taxon>
        <taxon>Deinococcus</taxon>
    </lineage>
</organism>
<dbReference type="InterPro" id="IPR021320">
    <property type="entry name" value="DUF2905"/>
</dbReference>
<reference evidence="3" key="1">
    <citation type="journal article" date="2019" name="Int. J. Syst. Evol. Microbiol.">
        <title>The Global Catalogue of Microorganisms (GCM) 10K type strain sequencing project: providing services to taxonomists for standard genome sequencing and annotation.</title>
        <authorList>
            <consortium name="The Broad Institute Genomics Platform"/>
            <consortium name="The Broad Institute Genome Sequencing Center for Infectious Disease"/>
            <person name="Wu L."/>
            <person name="Ma J."/>
        </authorList>
    </citation>
    <scope>NUCLEOTIDE SEQUENCE [LARGE SCALE GENOMIC DNA]</scope>
    <source>
        <strain evidence="3">JCM 14370</strain>
    </source>
</reference>
<feature type="transmembrane region" description="Helical" evidence="1">
    <location>
        <begin position="5"/>
        <end position="22"/>
    </location>
</feature>
<evidence type="ECO:0000256" key="1">
    <source>
        <dbReference type="SAM" id="Phobius"/>
    </source>
</evidence>
<protein>
    <recommendedName>
        <fullName evidence="4">DUF2905 domain-containing protein</fullName>
    </recommendedName>
</protein>
<accession>A0ABQ2CV29</accession>
<name>A0ABQ2CV29_9DEIO</name>
<keyword evidence="3" id="KW-1185">Reference proteome</keyword>
<evidence type="ECO:0000313" key="2">
    <source>
        <dbReference type="EMBL" id="GGJ23593.1"/>
    </source>
</evidence>
<proteinExistence type="predicted"/>
<comment type="caution">
    <text evidence="2">The sequence shown here is derived from an EMBL/GenBank/DDBJ whole genome shotgun (WGS) entry which is preliminary data.</text>
</comment>
<keyword evidence="1" id="KW-1133">Transmembrane helix</keyword>
<dbReference type="EMBL" id="BMOD01000002">
    <property type="protein sequence ID" value="GGJ23593.1"/>
    <property type="molecule type" value="Genomic_DNA"/>
</dbReference>
<dbReference type="PANTHER" id="PTHR36443">
    <property type="entry name" value="BSR5223 PROTEIN"/>
    <property type="match status" value="1"/>
</dbReference>
<dbReference type="RefSeq" id="WP_189000013.1">
    <property type="nucleotide sequence ID" value="NZ_BMOD01000002.1"/>
</dbReference>
<evidence type="ECO:0008006" key="4">
    <source>
        <dbReference type="Google" id="ProtNLM"/>
    </source>
</evidence>
<dbReference type="PANTHER" id="PTHR36443:SF1">
    <property type="entry name" value="BSR5223 PROTEIN"/>
    <property type="match status" value="1"/>
</dbReference>
<sequence>MGKTLILLGLILVVVGVLWVYFPKALTWFGHLPGDIRFKSGNATVFFPITSMILVSVVLSLLARLFGGSR</sequence>
<keyword evidence="1" id="KW-0812">Transmembrane</keyword>
<evidence type="ECO:0000313" key="3">
    <source>
        <dbReference type="Proteomes" id="UP000632222"/>
    </source>
</evidence>
<dbReference type="Pfam" id="PF11146">
    <property type="entry name" value="DUF2905"/>
    <property type="match status" value="1"/>
</dbReference>
<feature type="transmembrane region" description="Helical" evidence="1">
    <location>
        <begin position="42"/>
        <end position="66"/>
    </location>
</feature>
<dbReference type="Proteomes" id="UP000632222">
    <property type="component" value="Unassembled WGS sequence"/>
</dbReference>
<keyword evidence="1" id="KW-0472">Membrane</keyword>